<name>A0ABD1AQ31_CARAN</name>
<sequence>MAEAMAVFQALQRAKEMNITTLTLASDSQKLIKALNQDIHLMEIHGIQHDILDLSSTFISVIFVYIPRNLNRDADALAKAALRNLVTEPV</sequence>
<dbReference type="PANTHER" id="PTHR47074:SF11">
    <property type="entry name" value="REVERSE TRANSCRIPTASE-LIKE PROTEIN"/>
    <property type="match status" value="1"/>
</dbReference>
<gene>
    <name evidence="2" type="ORF">V5N11_010519</name>
</gene>
<evidence type="ECO:0000313" key="3">
    <source>
        <dbReference type="Proteomes" id="UP001558713"/>
    </source>
</evidence>
<organism evidence="2 3">
    <name type="scientific">Cardamine amara subsp. amara</name>
    <dbReference type="NCBI Taxonomy" id="228776"/>
    <lineage>
        <taxon>Eukaryota</taxon>
        <taxon>Viridiplantae</taxon>
        <taxon>Streptophyta</taxon>
        <taxon>Embryophyta</taxon>
        <taxon>Tracheophyta</taxon>
        <taxon>Spermatophyta</taxon>
        <taxon>Magnoliopsida</taxon>
        <taxon>eudicotyledons</taxon>
        <taxon>Gunneridae</taxon>
        <taxon>Pentapetalae</taxon>
        <taxon>rosids</taxon>
        <taxon>malvids</taxon>
        <taxon>Brassicales</taxon>
        <taxon>Brassicaceae</taxon>
        <taxon>Cardamineae</taxon>
        <taxon>Cardamine</taxon>
    </lineage>
</organism>
<accession>A0ABD1AQ31</accession>
<dbReference type="Proteomes" id="UP001558713">
    <property type="component" value="Unassembled WGS sequence"/>
</dbReference>
<dbReference type="Gene3D" id="3.30.420.10">
    <property type="entry name" value="Ribonuclease H-like superfamily/Ribonuclease H"/>
    <property type="match status" value="1"/>
</dbReference>
<dbReference type="AlphaFoldDB" id="A0ABD1AQ31"/>
<keyword evidence="3" id="KW-1185">Reference proteome</keyword>
<dbReference type="InterPro" id="IPR012337">
    <property type="entry name" value="RNaseH-like_sf"/>
</dbReference>
<dbReference type="CDD" id="cd06222">
    <property type="entry name" value="RNase_H_like"/>
    <property type="match status" value="1"/>
</dbReference>
<dbReference type="PANTHER" id="PTHR47074">
    <property type="entry name" value="BNAC02G40300D PROTEIN"/>
    <property type="match status" value="1"/>
</dbReference>
<evidence type="ECO:0000259" key="1">
    <source>
        <dbReference type="Pfam" id="PF13456"/>
    </source>
</evidence>
<comment type="caution">
    <text evidence="2">The sequence shown here is derived from an EMBL/GenBank/DDBJ whole genome shotgun (WGS) entry which is preliminary data.</text>
</comment>
<dbReference type="InterPro" id="IPR002156">
    <property type="entry name" value="RNaseH_domain"/>
</dbReference>
<protein>
    <recommendedName>
        <fullName evidence="1">RNase H type-1 domain-containing protein</fullName>
    </recommendedName>
</protein>
<reference evidence="2 3" key="1">
    <citation type="submission" date="2024-04" db="EMBL/GenBank/DDBJ databases">
        <title>Genome assembly C_amara_ONT_v2.</title>
        <authorList>
            <person name="Yant L."/>
            <person name="Moore C."/>
            <person name="Slenker M."/>
        </authorList>
    </citation>
    <scope>NUCLEOTIDE SEQUENCE [LARGE SCALE GENOMIC DNA]</scope>
    <source>
        <tissue evidence="2">Leaf</tissue>
    </source>
</reference>
<dbReference type="EMBL" id="JBANAX010000436">
    <property type="protein sequence ID" value="KAL1208841.1"/>
    <property type="molecule type" value="Genomic_DNA"/>
</dbReference>
<dbReference type="InterPro" id="IPR044730">
    <property type="entry name" value="RNase_H-like_dom_plant"/>
</dbReference>
<dbReference type="InterPro" id="IPR036397">
    <property type="entry name" value="RNaseH_sf"/>
</dbReference>
<dbReference type="SUPFAM" id="SSF53098">
    <property type="entry name" value="Ribonuclease H-like"/>
    <property type="match status" value="1"/>
</dbReference>
<dbReference type="InterPro" id="IPR052929">
    <property type="entry name" value="RNase_H-like_EbsB-rel"/>
</dbReference>
<dbReference type="Pfam" id="PF13456">
    <property type="entry name" value="RVT_3"/>
    <property type="match status" value="1"/>
</dbReference>
<feature type="domain" description="RNase H type-1" evidence="1">
    <location>
        <begin position="1"/>
        <end position="81"/>
    </location>
</feature>
<evidence type="ECO:0000313" key="2">
    <source>
        <dbReference type="EMBL" id="KAL1208841.1"/>
    </source>
</evidence>
<proteinExistence type="predicted"/>